<feature type="region of interest" description="Disordered" evidence="1">
    <location>
        <begin position="579"/>
        <end position="598"/>
    </location>
</feature>
<dbReference type="PANTHER" id="PTHR36071">
    <property type="entry name" value="DNA DOUBLE-STRAND BREAK REPAIR PROTEIN"/>
    <property type="match status" value="1"/>
</dbReference>
<reference evidence="2" key="3">
    <citation type="journal article" date="2017" name="Nature">
        <title>Genome sequence of the progenitor of the wheat D genome Aegilops tauschii.</title>
        <authorList>
            <person name="Luo M.C."/>
            <person name="Gu Y.Q."/>
            <person name="Puiu D."/>
            <person name="Wang H."/>
            <person name="Twardziok S.O."/>
            <person name="Deal K.R."/>
            <person name="Huo N."/>
            <person name="Zhu T."/>
            <person name="Wang L."/>
            <person name="Wang Y."/>
            <person name="McGuire P.E."/>
            <person name="Liu S."/>
            <person name="Long H."/>
            <person name="Ramasamy R.K."/>
            <person name="Rodriguez J.C."/>
            <person name="Van S.L."/>
            <person name="Yuan L."/>
            <person name="Wang Z."/>
            <person name="Xia Z."/>
            <person name="Xiao L."/>
            <person name="Anderson O.D."/>
            <person name="Ouyang S."/>
            <person name="Liang Y."/>
            <person name="Zimin A.V."/>
            <person name="Pertea G."/>
            <person name="Qi P."/>
            <person name="Bennetzen J.L."/>
            <person name="Dai X."/>
            <person name="Dawson M.W."/>
            <person name="Muller H.G."/>
            <person name="Kugler K."/>
            <person name="Rivarola-Duarte L."/>
            <person name="Spannagl M."/>
            <person name="Mayer K.F.X."/>
            <person name="Lu F.H."/>
            <person name="Bevan M.W."/>
            <person name="Leroy P."/>
            <person name="Li P."/>
            <person name="You F.M."/>
            <person name="Sun Q."/>
            <person name="Liu Z."/>
            <person name="Lyons E."/>
            <person name="Wicker T."/>
            <person name="Salzberg S.L."/>
            <person name="Devos K.M."/>
            <person name="Dvorak J."/>
        </authorList>
    </citation>
    <scope>NUCLEOTIDE SEQUENCE [LARGE SCALE GENOMIC DNA]</scope>
    <source>
        <strain evidence="2">cv. AL8/78</strain>
    </source>
</reference>
<keyword evidence="3" id="KW-1185">Reference proteome</keyword>
<dbReference type="Gramene" id="AET6Gv20776300.26">
    <property type="protein sequence ID" value="AET6Gv20776300.26"/>
    <property type="gene ID" value="AET6Gv20776300"/>
</dbReference>
<reference evidence="2" key="4">
    <citation type="submission" date="2019-03" db="UniProtKB">
        <authorList>
            <consortium name="EnsemblPlants"/>
        </authorList>
    </citation>
    <scope>IDENTIFICATION</scope>
</reference>
<dbReference type="AlphaFoldDB" id="A0A453PLW2"/>
<name>A0A453PLW2_AEGTS</name>
<organism evidence="2 3">
    <name type="scientific">Aegilops tauschii subsp. strangulata</name>
    <name type="common">Goatgrass</name>
    <dbReference type="NCBI Taxonomy" id="200361"/>
    <lineage>
        <taxon>Eukaryota</taxon>
        <taxon>Viridiplantae</taxon>
        <taxon>Streptophyta</taxon>
        <taxon>Embryophyta</taxon>
        <taxon>Tracheophyta</taxon>
        <taxon>Spermatophyta</taxon>
        <taxon>Magnoliopsida</taxon>
        <taxon>Liliopsida</taxon>
        <taxon>Poales</taxon>
        <taxon>Poaceae</taxon>
        <taxon>BOP clade</taxon>
        <taxon>Pooideae</taxon>
        <taxon>Triticodae</taxon>
        <taxon>Triticeae</taxon>
        <taxon>Triticinae</taxon>
        <taxon>Aegilops</taxon>
    </lineage>
</organism>
<evidence type="ECO:0000256" key="1">
    <source>
        <dbReference type="SAM" id="MobiDB-lite"/>
    </source>
</evidence>
<evidence type="ECO:0000313" key="2">
    <source>
        <dbReference type="EnsemblPlants" id="AET6Gv20776300.26"/>
    </source>
</evidence>
<sequence length="653" mass="72797">KFLTESLCHDSYCVFQAAYRRSRTQMFSSQEAETIVLCGFYPEDAADFSFKDGNRLCSLFLRQQGLIKKKRRWLASLNPELGVPFKLKRPKFLKVVYLAESDVRTDEVSSEKVRCNIEESFGLQSKCYIHHVVLDGLELFKLQKQKDGSLCPESLKTMHCTISKLSNGALESVANIVAHNGISFRKIRPTMMKIVKDHLPKYLAELDSESGMRLSEILTNPCSYRSNSVRLRTPVSPMLLSSIDQALAGLDEIPQQAAIAINRKLSGKSCPPEFLHVARTSSRSHLINLIRKRCGNMIAKLQEGNDLPENFAKALSVMNLYRKLTLKSMDISQSEFFPFPRATISSQQDILNALWSLPNVDTDDMKLLRRIMGQGSQVKMASFKAAVRRYLTECLFECDDGNLPDLAVRAIGFLAQMSPKCQQAILTDERKEVEVDAVLDLSSCLRSLVRGATEENSSDDEVSLESDRCSEDNDFVLTTSNYFDIRSEQHMDEGCCSNFMINSTEDSEYTAGAGHYGDSGAAGSTMDPSSEKDNVEMTRCSAEDLSALCDDTASIAHELIGHILKNMLTEDEGIDELTGCYLGGSSNSQDPQDPEAENQKGDIVMNAVQSLLPNLPKRSVYTFHYLPHPLHCARKRSNSMLMCAAPSTKLGAY</sequence>
<dbReference type="STRING" id="200361.A0A453PLW2"/>
<accession>A0A453PLW2</accession>
<evidence type="ECO:0000313" key="3">
    <source>
        <dbReference type="Proteomes" id="UP000015105"/>
    </source>
</evidence>
<reference evidence="2" key="5">
    <citation type="journal article" date="2021" name="G3 (Bethesda)">
        <title>Aegilops tauschii genome assembly Aet v5.0 features greater sequence contiguity and improved annotation.</title>
        <authorList>
            <person name="Wang L."/>
            <person name="Zhu T."/>
            <person name="Rodriguez J.C."/>
            <person name="Deal K.R."/>
            <person name="Dubcovsky J."/>
            <person name="McGuire P.E."/>
            <person name="Lux T."/>
            <person name="Spannagl M."/>
            <person name="Mayer K.F.X."/>
            <person name="Baldrich P."/>
            <person name="Meyers B.C."/>
            <person name="Huo N."/>
            <person name="Gu Y.Q."/>
            <person name="Zhou H."/>
            <person name="Devos K.M."/>
            <person name="Bennetzen J.L."/>
            <person name="Unver T."/>
            <person name="Budak H."/>
            <person name="Gulick P.J."/>
            <person name="Galiba G."/>
            <person name="Kalapos B."/>
            <person name="Nelson D.R."/>
            <person name="Li P."/>
            <person name="You F.M."/>
            <person name="Luo M.C."/>
            <person name="Dvorak J."/>
        </authorList>
    </citation>
    <scope>NUCLEOTIDE SEQUENCE [LARGE SCALE GENOMIC DNA]</scope>
    <source>
        <strain evidence="2">cv. AL8/78</strain>
    </source>
</reference>
<reference evidence="3" key="2">
    <citation type="journal article" date="2017" name="Nat. Plants">
        <title>The Aegilops tauschii genome reveals multiple impacts of transposons.</title>
        <authorList>
            <person name="Zhao G."/>
            <person name="Zou C."/>
            <person name="Li K."/>
            <person name="Wang K."/>
            <person name="Li T."/>
            <person name="Gao L."/>
            <person name="Zhang X."/>
            <person name="Wang H."/>
            <person name="Yang Z."/>
            <person name="Liu X."/>
            <person name="Jiang W."/>
            <person name="Mao L."/>
            <person name="Kong X."/>
            <person name="Jiao Y."/>
            <person name="Jia J."/>
        </authorList>
    </citation>
    <scope>NUCLEOTIDE SEQUENCE [LARGE SCALE GENOMIC DNA]</scope>
    <source>
        <strain evidence="3">cv. AL8/78</strain>
    </source>
</reference>
<reference evidence="3" key="1">
    <citation type="journal article" date="2014" name="Science">
        <title>Ancient hybridizations among the ancestral genomes of bread wheat.</title>
        <authorList>
            <consortium name="International Wheat Genome Sequencing Consortium,"/>
            <person name="Marcussen T."/>
            <person name="Sandve S.R."/>
            <person name="Heier L."/>
            <person name="Spannagl M."/>
            <person name="Pfeifer M."/>
            <person name="Jakobsen K.S."/>
            <person name="Wulff B.B."/>
            <person name="Steuernagel B."/>
            <person name="Mayer K.F."/>
            <person name="Olsen O.A."/>
        </authorList>
    </citation>
    <scope>NUCLEOTIDE SEQUENCE [LARGE SCALE GENOMIC DNA]</scope>
    <source>
        <strain evidence="3">cv. AL8/78</strain>
    </source>
</reference>
<protein>
    <submittedName>
        <fullName evidence="2">Uncharacterized protein</fullName>
    </submittedName>
</protein>
<dbReference type="EnsemblPlants" id="AET6Gv20776300.26">
    <property type="protein sequence ID" value="AET6Gv20776300.26"/>
    <property type="gene ID" value="AET6Gv20776300"/>
</dbReference>
<proteinExistence type="predicted"/>
<dbReference type="PANTHER" id="PTHR36071:SF2">
    <property type="match status" value="1"/>
</dbReference>
<dbReference type="Proteomes" id="UP000015105">
    <property type="component" value="Chromosome 6D"/>
</dbReference>